<evidence type="ECO:0000256" key="4">
    <source>
        <dbReference type="SAM" id="Phobius"/>
    </source>
</evidence>
<keyword evidence="6" id="KW-0378">Hydrolase</keyword>
<dbReference type="InterPro" id="IPR001466">
    <property type="entry name" value="Beta-lactam-related"/>
</dbReference>
<reference evidence="7" key="1">
    <citation type="journal article" date="2019" name="Int. J. Syst. Evol. Microbiol.">
        <title>The Global Catalogue of Microorganisms (GCM) 10K type strain sequencing project: providing services to taxonomists for standard genome sequencing and annotation.</title>
        <authorList>
            <consortium name="The Broad Institute Genomics Platform"/>
            <consortium name="The Broad Institute Genome Sequencing Center for Infectious Disease"/>
            <person name="Wu L."/>
            <person name="Ma J."/>
        </authorList>
    </citation>
    <scope>NUCLEOTIDE SEQUENCE [LARGE SCALE GENOMIC DNA]</scope>
    <source>
        <strain evidence="7">TBRC 7912</strain>
    </source>
</reference>
<dbReference type="PANTHER" id="PTHR46825:SF11">
    <property type="entry name" value="PENICILLIN-BINDING PROTEIN 4"/>
    <property type="match status" value="1"/>
</dbReference>
<dbReference type="SUPFAM" id="SSF56601">
    <property type="entry name" value="beta-lactamase/transpeptidase-like"/>
    <property type="match status" value="1"/>
</dbReference>
<dbReference type="InterPro" id="IPR050491">
    <property type="entry name" value="AmpC-like"/>
</dbReference>
<evidence type="ECO:0000256" key="3">
    <source>
        <dbReference type="SAM" id="MobiDB-lite"/>
    </source>
</evidence>
<evidence type="ECO:0000256" key="1">
    <source>
        <dbReference type="ARBA" id="ARBA00004370"/>
    </source>
</evidence>
<evidence type="ECO:0000313" key="7">
    <source>
        <dbReference type="Proteomes" id="UP001595698"/>
    </source>
</evidence>
<keyword evidence="2 4" id="KW-0472">Membrane</keyword>
<dbReference type="GO" id="GO:0016787">
    <property type="term" value="F:hydrolase activity"/>
    <property type="evidence" value="ECO:0007669"/>
    <property type="project" value="UniProtKB-KW"/>
</dbReference>
<dbReference type="RefSeq" id="WP_386192025.1">
    <property type="nucleotide sequence ID" value="NZ_JBHSBC010000023.1"/>
</dbReference>
<dbReference type="Proteomes" id="UP001595698">
    <property type="component" value="Unassembled WGS sequence"/>
</dbReference>
<comment type="caution">
    <text evidence="6">The sequence shown here is derived from an EMBL/GenBank/DDBJ whole genome shotgun (WGS) entry which is preliminary data.</text>
</comment>
<dbReference type="Gene3D" id="3.40.710.10">
    <property type="entry name" value="DD-peptidase/beta-lactamase superfamily"/>
    <property type="match status" value="1"/>
</dbReference>
<feature type="domain" description="Beta-lactamase-related" evidence="5">
    <location>
        <begin position="33"/>
        <end position="337"/>
    </location>
</feature>
<keyword evidence="4" id="KW-0812">Transmembrane</keyword>
<gene>
    <name evidence="6" type="ORF">ACFOYY_23490</name>
</gene>
<dbReference type="EMBL" id="JBHSBC010000023">
    <property type="protein sequence ID" value="MFC3983116.1"/>
    <property type="molecule type" value="Genomic_DNA"/>
</dbReference>
<feature type="transmembrane region" description="Helical" evidence="4">
    <location>
        <begin position="447"/>
        <end position="476"/>
    </location>
</feature>
<evidence type="ECO:0000313" key="6">
    <source>
        <dbReference type="EMBL" id="MFC3983116.1"/>
    </source>
</evidence>
<feature type="transmembrane region" description="Helical" evidence="4">
    <location>
        <begin position="414"/>
        <end position="435"/>
    </location>
</feature>
<keyword evidence="7" id="KW-1185">Reference proteome</keyword>
<comment type="subcellular location">
    <subcellularLocation>
        <location evidence="1">Membrane</location>
    </subcellularLocation>
</comment>
<protein>
    <submittedName>
        <fullName evidence="6">Serine hydrolase domain-containing protein</fullName>
        <ecNumber evidence="6">3.-.-.-</ecNumber>
    </submittedName>
</protein>
<dbReference type="EC" id="3.-.-.-" evidence="6"/>
<sequence length="486" mass="51688">MALTTTAVTVPPAAAVAARETRAVREPTPAAIERVVAEYAARTGYPGIATAITLGDRVLYTGGYGHDSSGAAVTAATPMPVASVSKSFTALAVMRLAEAGKVVLDAPVRGYLPGFRIADPRGERITVRQLLEQTSGLSDGTFPEKSLPQPGSPADAVTRARTATLAAEPGTRHLYTNTNYHLAARLVEVVTGEPFAEYMRRQVFGPAGMRSTTTISQTPRDLPSGVREGHLYAYGMSVPAPEPKRFVGGSDGVITTAEDMAVWLITQNKGGVAPNGTRLLSAEGVRTTHTPSDRRWTYGLGWDTDARGRVSHSGIWFTYTAHQLLLPGGYGIAVIGNGGIGLGNEGIGALADELATLVTGASPEAGSSLRLIIDLVLACLTLLSLALGVRNLRRTGRWAGRFVSRPSWRLLPRLLPRLFPLVLLVLLPRLLGMLAGGGRDLTHLQLFYYSVALVTWTAVAALSNLAVLTTRVVALVRLRRTFRPGR</sequence>
<dbReference type="InterPro" id="IPR012338">
    <property type="entry name" value="Beta-lactam/transpept-like"/>
</dbReference>
<proteinExistence type="predicted"/>
<dbReference type="PANTHER" id="PTHR46825">
    <property type="entry name" value="D-ALANYL-D-ALANINE-CARBOXYPEPTIDASE/ENDOPEPTIDASE AMPH"/>
    <property type="match status" value="1"/>
</dbReference>
<feature type="transmembrane region" description="Helical" evidence="4">
    <location>
        <begin position="371"/>
        <end position="393"/>
    </location>
</feature>
<organism evidence="6 7">
    <name type="scientific">Streptosporangium jomthongense</name>
    <dbReference type="NCBI Taxonomy" id="1193683"/>
    <lineage>
        <taxon>Bacteria</taxon>
        <taxon>Bacillati</taxon>
        <taxon>Actinomycetota</taxon>
        <taxon>Actinomycetes</taxon>
        <taxon>Streptosporangiales</taxon>
        <taxon>Streptosporangiaceae</taxon>
        <taxon>Streptosporangium</taxon>
    </lineage>
</organism>
<keyword evidence="4" id="KW-1133">Transmembrane helix</keyword>
<name>A0ABV8F3P5_9ACTN</name>
<feature type="region of interest" description="Disordered" evidence="3">
    <location>
        <begin position="136"/>
        <end position="155"/>
    </location>
</feature>
<evidence type="ECO:0000256" key="2">
    <source>
        <dbReference type="ARBA" id="ARBA00023136"/>
    </source>
</evidence>
<evidence type="ECO:0000259" key="5">
    <source>
        <dbReference type="Pfam" id="PF00144"/>
    </source>
</evidence>
<accession>A0ABV8F3P5</accession>
<dbReference type="Pfam" id="PF00144">
    <property type="entry name" value="Beta-lactamase"/>
    <property type="match status" value="1"/>
</dbReference>